<dbReference type="EMBL" id="JBHTCM010000020">
    <property type="protein sequence ID" value="MFC7334819.1"/>
    <property type="molecule type" value="Genomic_DNA"/>
</dbReference>
<keyword evidence="1" id="KW-0812">Transmembrane</keyword>
<gene>
    <name evidence="2" type="ORF">ACFQPS_16760</name>
</gene>
<comment type="caution">
    <text evidence="2">The sequence shown here is derived from an EMBL/GenBank/DDBJ whole genome shotgun (WGS) entry which is preliminary data.</text>
</comment>
<sequence length="55" mass="6024">MTKQEIAKIANIMRGFSGGLFLGPILSLLGMGHTPIYALATILIFGVWFLEKKES</sequence>
<reference evidence="3" key="1">
    <citation type="journal article" date="2019" name="Int. J. Syst. Evol. Microbiol.">
        <title>The Global Catalogue of Microorganisms (GCM) 10K type strain sequencing project: providing services to taxonomists for standard genome sequencing and annotation.</title>
        <authorList>
            <consortium name="The Broad Institute Genomics Platform"/>
            <consortium name="The Broad Institute Genome Sequencing Center for Infectious Disease"/>
            <person name="Wu L."/>
            <person name="Ma J."/>
        </authorList>
    </citation>
    <scope>NUCLEOTIDE SEQUENCE [LARGE SCALE GENOMIC DNA]</scope>
    <source>
        <strain evidence="3">CGMCC 1.16275</strain>
    </source>
</reference>
<feature type="transmembrane region" description="Helical" evidence="1">
    <location>
        <begin position="35"/>
        <end position="51"/>
    </location>
</feature>
<keyword evidence="1" id="KW-1133">Transmembrane helix</keyword>
<proteinExistence type="predicted"/>
<evidence type="ECO:0000313" key="3">
    <source>
        <dbReference type="Proteomes" id="UP001596456"/>
    </source>
</evidence>
<keyword evidence="1" id="KW-0472">Membrane</keyword>
<evidence type="ECO:0000313" key="2">
    <source>
        <dbReference type="EMBL" id="MFC7334819.1"/>
    </source>
</evidence>
<organism evidence="2 3">
    <name type="scientific">Rhodocista pekingensis</name>
    <dbReference type="NCBI Taxonomy" id="201185"/>
    <lineage>
        <taxon>Bacteria</taxon>
        <taxon>Pseudomonadati</taxon>
        <taxon>Pseudomonadota</taxon>
        <taxon>Alphaproteobacteria</taxon>
        <taxon>Rhodospirillales</taxon>
        <taxon>Azospirillaceae</taxon>
        <taxon>Rhodocista</taxon>
    </lineage>
</organism>
<name>A0ABW2L0L5_9PROT</name>
<dbReference type="Proteomes" id="UP001596456">
    <property type="component" value="Unassembled WGS sequence"/>
</dbReference>
<accession>A0ABW2L0L5</accession>
<feature type="transmembrane region" description="Helical" evidence="1">
    <location>
        <begin position="12"/>
        <end position="29"/>
    </location>
</feature>
<dbReference type="RefSeq" id="WP_377360364.1">
    <property type="nucleotide sequence ID" value="NZ_JBHTCM010000020.1"/>
</dbReference>
<protein>
    <submittedName>
        <fullName evidence="2">Uncharacterized protein</fullName>
    </submittedName>
</protein>
<evidence type="ECO:0000256" key="1">
    <source>
        <dbReference type="SAM" id="Phobius"/>
    </source>
</evidence>
<keyword evidence="3" id="KW-1185">Reference proteome</keyword>